<protein>
    <submittedName>
        <fullName evidence="1">Uncharacterized protein</fullName>
    </submittedName>
</protein>
<dbReference type="RefSeq" id="WP_133819592.1">
    <property type="nucleotide sequence ID" value="NZ_SNZH01000009.1"/>
</dbReference>
<keyword evidence="2" id="KW-1185">Reference proteome</keyword>
<name>A0A4R6YU91_9GAMM</name>
<proteinExistence type="predicted"/>
<evidence type="ECO:0000313" key="1">
    <source>
        <dbReference type="EMBL" id="TDR42100.1"/>
    </source>
</evidence>
<organism evidence="1 2">
    <name type="scientific">Tahibacter aquaticus</name>
    <dbReference type="NCBI Taxonomy" id="520092"/>
    <lineage>
        <taxon>Bacteria</taxon>
        <taxon>Pseudomonadati</taxon>
        <taxon>Pseudomonadota</taxon>
        <taxon>Gammaproteobacteria</taxon>
        <taxon>Lysobacterales</taxon>
        <taxon>Rhodanobacteraceae</taxon>
        <taxon>Tahibacter</taxon>
    </lineage>
</organism>
<comment type="caution">
    <text evidence="1">The sequence shown here is derived from an EMBL/GenBank/DDBJ whole genome shotgun (WGS) entry which is preliminary data.</text>
</comment>
<dbReference type="AlphaFoldDB" id="A0A4R6YU91"/>
<sequence>MSRHGSFHPLRRDVDSAEPVLFALVLDTPAQRDALQDEVLARASAIHHLSEALVTARLEAPDSRSHGAILEAVAILSRDVCGLLEASTHPGP</sequence>
<dbReference type="EMBL" id="SNZH01000009">
    <property type="protein sequence ID" value="TDR42100.1"/>
    <property type="molecule type" value="Genomic_DNA"/>
</dbReference>
<dbReference type="Proteomes" id="UP000295293">
    <property type="component" value="Unassembled WGS sequence"/>
</dbReference>
<gene>
    <name evidence="1" type="ORF">DFR29_109156</name>
</gene>
<dbReference type="OrthoDB" id="6895931at2"/>
<reference evidence="1 2" key="1">
    <citation type="submission" date="2019-03" db="EMBL/GenBank/DDBJ databases">
        <title>Genomic Encyclopedia of Type Strains, Phase IV (KMG-IV): sequencing the most valuable type-strain genomes for metagenomic binning, comparative biology and taxonomic classification.</title>
        <authorList>
            <person name="Goeker M."/>
        </authorList>
    </citation>
    <scope>NUCLEOTIDE SEQUENCE [LARGE SCALE GENOMIC DNA]</scope>
    <source>
        <strain evidence="1 2">DSM 21667</strain>
    </source>
</reference>
<evidence type="ECO:0000313" key="2">
    <source>
        <dbReference type="Proteomes" id="UP000295293"/>
    </source>
</evidence>
<accession>A0A4R6YU91</accession>